<organism evidence="2 3">
    <name type="scientific">Fluviispira multicolorata</name>
    <dbReference type="NCBI Taxonomy" id="2654512"/>
    <lineage>
        <taxon>Bacteria</taxon>
        <taxon>Pseudomonadati</taxon>
        <taxon>Bdellovibrionota</taxon>
        <taxon>Oligoflexia</taxon>
        <taxon>Silvanigrellales</taxon>
        <taxon>Silvanigrellaceae</taxon>
        <taxon>Fluviispira</taxon>
    </lineage>
</organism>
<evidence type="ECO:0000313" key="3">
    <source>
        <dbReference type="Proteomes" id="UP000442694"/>
    </source>
</evidence>
<reference evidence="2 3" key="1">
    <citation type="submission" date="2019-10" db="EMBL/GenBank/DDBJ databases">
        <title>New genus of Silvanigrellaceae.</title>
        <authorList>
            <person name="Pitt A."/>
            <person name="Hahn M.W."/>
        </authorList>
    </citation>
    <scope>NUCLEOTIDE SEQUENCE [LARGE SCALE GENOMIC DNA]</scope>
    <source>
        <strain evidence="2 3">33A1-SZDP</strain>
    </source>
</reference>
<proteinExistence type="predicted"/>
<sequence>MSLKNLRKQTNPNSSNEQENKVLGEAFWNLVKLYGFNQMEQAALLGIKYNRQRLKDFSDDQVIPDDVDKKYRVGLLLGIHKNLRILFPHNKEIVYGWMKSSQADFNGKIPIEYIMENLDESLPRLASIRRRLDYIRCAE</sequence>
<dbReference type="Proteomes" id="UP000442694">
    <property type="component" value="Unassembled WGS sequence"/>
</dbReference>
<name>A0A833JBJ1_9BACT</name>
<comment type="caution">
    <text evidence="2">The sequence shown here is derived from an EMBL/GenBank/DDBJ whole genome shotgun (WGS) entry which is preliminary data.</text>
</comment>
<accession>A0A833JBJ1</accession>
<dbReference type="InterPro" id="IPR024467">
    <property type="entry name" value="Xre/MbcA/ParS-like_toxin-bd"/>
</dbReference>
<dbReference type="EMBL" id="WFLN01000008">
    <property type="protein sequence ID" value="KAB8029189.1"/>
    <property type="molecule type" value="Genomic_DNA"/>
</dbReference>
<evidence type="ECO:0000313" key="2">
    <source>
        <dbReference type="EMBL" id="KAB8029189.1"/>
    </source>
</evidence>
<protein>
    <recommendedName>
        <fullName evidence="1">Antitoxin Xre/MbcA/ParS-like toxin-binding domain-containing protein</fullName>
    </recommendedName>
</protein>
<dbReference type="RefSeq" id="WP_152213530.1">
    <property type="nucleotide sequence ID" value="NZ_WFLN01000008.1"/>
</dbReference>
<evidence type="ECO:0000259" key="1">
    <source>
        <dbReference type="Pfam" id="PF09722"/>
    </source>
</evidence>
<keyword evidence="3" id="KW-1185">Reference proteome</keyword>
<dbReference type="AlphaFoldDB" id="A0A833JBJ1"/>
<gene>
    <name evidence="2" type="ORF">GCL57_11675</name>
</gene>
<dbReference type="Pfam" id="PF09722">
    <property type="entry name" value="Xre_MbcA_ParS_C"/>
    <property type="match status" value="1"/>
</dbReference>
<feature type="domain" description="Antitoxin Xre/MbcA/ParS-like toxin-binding" evidence="1">
    <location>
        <begin position="83"/>
        <end position="136"/>
    </location>
</feature>